<feature type="active site" description="Charge relay system" evidence="5">
    <location>
        <position position="420"/>
    </location>
</feature>
<dbReference type="GO" id="GO:0005615">
    <property type="term" value="C:extracellular space"/>
    <property type="evidence" value="ECO:0007669"/>
    <property type="project" value="TreeGrafter"/>
</dbReference>
<feature type="compositionally biased region" description="Low complexity" evidence="7">
    <location>
        <begin position="887"/>
        <end position="904"/>
    </location>
</feature>
<proteinExistence type="inferred from homology"/>
<dbReference type="InterPro" id="IPR023828">
    <property type="entry name" value="Peptidase_S8_Ser-AS"/>
</dbReference>
<evidence type="ECO:0000313" key="11">
    <source>
        <dbReference type="EMBL" id="CAK0782475.1"/>
    </source>
</evidence>
<evidence type="ECO:0000259" key="10">
    <source>
        <dbReference type="Pfam" id="PF00082"/>
    </source>
</evidence>
<keyword evidence="4 5" id="KW-0720">Serine protease</keyword>
<keyword evidence="8" id="KW-0812">Transmembrane</keyword>
<dbReference type="InterPro" id="IPR034193">
    <property type="entry name" value="PCSK9_ProteinaseK-like"/>
</dbReference>
<feature type="region of interest" description="Disordered" evidence="7">
    <location>
        <begin position="1065"/>
        <end position="1124"/>
    </location>
</feature>
<dbReference type="InterPro" id="IPR015500">
    <property type="entry name" value="Peptidase_S8_subtilisin-rel"/>
</dbReference>
<dbReference type="PROSITE" id="PS51892">
    <property type="entry name" value="SUBTILASE"/>
    <property type="match status" value="1"/>
</dbReference>
<reference evidence="11 12" key="1">
    <citation type="submission" date="2023-10" db="EMBL/GenBank/DDBJ databases">
        <authorList>
            <person name="Maclean D."/>
            <person name="Macfadyen A."/>
        </authorList>
    </citation>
    <scope>NUCLEOTIDE SEQUENCE [LARGE SCALE GENOMIC DNA]</scope>
</reference>
<dbReference type="Gene3D" id="3.40.50.200">
    <property type="entry name" value="Peptidase S8/S53 domain"/>
    <property type="match status" value="1"/>
</dbReference>
<dbReference type="FunFam" id="3.40.50.200:FF:000014">
    <property type="entry name" value="Proteinase K"/>
    <property type="match status" value="1"/>
</dbReference>
<dbReference type="SUPFAM" id="SSF52743">
    <property type="entry name" value="Subtilisin-like"/>
    <property type="match status" value="1"/>
</dbReference>
<dbReference type="Pfam" id="PF00082">
    <property type="entry name" value="Peptidase_S8"/>
    <property type="match status" value="1"/>
</dbReference>
<feature type="region of interest" description="Disordered" evidence="7">
    <location>
        <begin position="765"/>
        <end position="915"/>
    </location>
</feature>
<dbReference type="PRINTS" id="PR00723">
    <property type="entry name" value="SUBTILISIN"/>
</dbReference>
<dbReference type="PANTHER" id="PTHR43806:SF11">
    <property type="entry name" value="CEREVISIN-RELATED"/>
    <property type="match status" value="1"/>
</dbReference>
<dbReference type="PROSITE" id="PS00138">
    <property type="entry name" value="SUBTILASE_SER"/>
    <property type="match status" value="1"/>
</dbReference>
<feature type="compositionally biased region" description="Low complexity" evidence="7">
    <location>
        <begin position="785"/>
        <end position="811"/>
    </location>
</feature>
<feature type="signal peptide" evidence="9">
    <location>
        <begin position="1"/>
        <end position="28"/>
    </location>
</feature>
<dbReference type="InterPro" id="IPR050131">
    <property type="entry name" value="Peptidase_S8_subtilisin-like"/>
</dbReference>
<name>A0AAV1I6V6_9CHLO</name>
<dbReference type="GO" id="GO:0006508">
    <property type="term" value="P:proteolysis"/>
    <property type="evidence" value="ECO:0007669"/>
    <property type="project" value="UniProtKB-KW"/>
</dbReference>
<keyword evidence="3 5" id="KW-0378">Hydrolase</keyword>
<keyword evidence="9" id="KW-0732">Signal</keyword>
<dbReference type="GO" id="GO:0004252">
    <property type="term" value="F:serine-type endopeptidase activity"/>
    <property type="evidence" value="ECO:0007669"/>
    <property type="project" value="UniProtKB-UniRule"/>
</dbReference>
<dbReference type="PANTHER" id="PTHR43806">
    <property type="entry name" value="PEPTIDASE S8"/>
    <property type="match status" value="1"/>
</dbReference>
<gene>
    <name evidence="11" type="ORF">CVIRNUC_005706</name>
</gene>
<keyword evidence="2 5" id="KW-0645">Protease</keyword>
<keyword evidence="12" id="KW-1185">Reference proteome</keyword>
<evidence type="ECO:0000256" key="2">
    <source>
        <dbReference type="ARBA" id="ARBA00022670"/>
    </source>
</evidence>
<evidence type="ECO:0000256" key="5">
    <source>
        <dbReference type="PROSITE-ProRule" id="PRU01240"/>
    </source>
</evidence>
<keyword evidence="8" id="KW-0472">Membrane</keyword>
<evidence type="ECO:0000313" key="12">
    <source>
        <dbReference type="Proteomes" id="UP001314263"/>
    </source>
</evidence>
<feature type="active site" description="Charge relay system" evidence="5">
    <location>
        <position position="263"/>
    </location>
</feature>
<accession>A0AAV1I6V6</accession>
<dbReference type="InterPro" id="IPR023827">
    <property type="entry name" value="Peptidase_S8_Asp-AS"/>
</dbReference>
<evidence type="ECO:0000256" key="6">
    <source>
        <dbReference type="RuleBase" id="RU003355"/>
    </source>
</evidence>
<feature type="active site" description="Charge relay system" evidence="5">
    <location>
        <position position="223"/>
    </location>
</feature>
<feature type="compositionally biased region" description="Polar residues" evidence="7">
    <location>
        <begin position="73"/>
        <end position="84"/>
    </location>
</feature>
<organism evidence="11 12">
    <name type="scientific">Coccomyxa viridis</name>
    <dbReference type="NCBI Taxonomy" id="1274662"/>
    <lineage>
        <taxon>Eukaryota</taxon>
        <taxon>Viridiplantae</taxon>
        <taxon>Chlorophyta</taxon>
        <taxon>core chlorophytes</taxon>
        <taxon>Trebouxiophyceae</taxon>
        <taxon>Trebouxiophyceae incertae sedis</taxon>
        <taxon>Coccomyxaceae</taxon>
        <taxon>Coccomyxa</taxon>
    </lineage>
</organism>
<evidence type="ECO:0000256" key="3">
    <source>
        <dbReference type="ARBA" id="ARBA00022801"/>
    </source>
</evidence>
<evidence type="ECO:0000256" key="1">
    <source>
        <dbReference type="ARBA" id="ARBA00011073"/>
    </source>
</evidence>
<protein>
    <recommendedName>
        <fullName evidence="10">Peptidase S8/S53 domain-containing protein</fullName>
    </recommendedName>
</protein>
<dbReference type="InterPro" id="IPR000209">
    <property type="entry name" value="Peptidase_S8/S53_dom"/>
</dbReference>
<sequence length="1138" mass="118704">MRHLLRHDHTRQALLVVILLQHLDLGLFDNVGSPERPSNDTNFTSSVCTMDLGQKDLAPVFTSCSKDRKPIESSFQSKPQSGAASTAEGVHIESLDASLTEERAAPQQRRRWIVLWKEAGPTNGACQEAEAKDAGRFDGVCLARYSKVVDGFAVEFTDSELHAFLEAYRGKVDSVHEDTEVSVFEMEDPAPWGLDRLDQRSLPLNQDYDYYNLGTGVNVYIVDTGIRVSHQEFRYGDGSAGQRAAEVYTSLQSGATGQDCNGHGTHVAAAVAGLTFGVAKNASLLAVRSLECMGNGTVSQVIQGLDWVRQHYAPPAVVVMALGGDSQYALDMAVRNLALAGVPVVVAAGNEDTDACAKSPAREPLAITVAASTPEDARLWISPGVGSNYGRCVDVWAPGSDILSASHRSDRATEYRSGTSQAVPFVAGTAALYLQNASEATPEDVVGVLTASGVWGAVHESAESGPFNANVLDGTPAILDNIDTFDALHAVPSMITVAGGSAGFGPRAINITLTQAPTEPVLVHVNISDSTRGAAFPPTLRSTPQDWTHPKVIWIDVGTLAWLSTDSDEFYVDMALESRDSRYDGNRPRIRVKDNKGDTLEYPKVIQSLPFWDTANTYFFNDDYTVTCNGQYTDQSGGKDVVYFFAPQQSARVIISLCASSAFSDAFDTKLYVLADLLAPKEGAVTPIACNDDFCGYQSQITMDVQAGVGYGIVVDGFAGKFGTYQITVSAAQGHIQGALPSGRYGQDGRLTLSRTLVLPIEQAPYTPSSFSGSNPSPPPPAPFSPGQTPPTDAVPAAGSAAAAGPGAAAGRPRDRMYNAAPSSPPPRTRPGPPVPPLSPFLSPRPATPLPSAAAPPRPANLSPGHGEDLDGSSRIGAGSNASIAIQGGSPAAGQVPAPQAAAPEQDDAGKSGHGQLAYTWSIPAVPPSLQNLWQPYQPQATAGSDMSAISPSLPGAAAPALEPVVAQRAASARAGGSSAAADIMPASIASQAEAPASAPAPAVSAAAVPFAEAAKQEAGSAGASLSHARLAGIIAGVCAAAVLVLGLAFLNLRRTRLLRQIDTDSESSGGLPVTVPPKLQPEQATPARLKHGTDVSRNPLAASATSTASHPARSVRTTPAAESCLTPCPPAMLQAVR</sequence>
<feature type="domain" description="Peptidase S8/S53" evidence="10">
    <location>
        <begin position="214"/>
        <end position="450"/>
    </location>
</feature>
<dbReference type="Proteomes" id="UP001314263">
    <property type="component" value="Unassembled WGS sequence"/>
</dbReference>
<feature type="compositionally biased region" description="Pro residues" evidence="7">
    <location>
        <begin position="846"/>
        <end position="859"/>
    </location>
</feature>
<evidence type="ECO:0000256" key="7">
    <source>
        <dbReference type="SAM" id="MobiDB-lite"/>
    </source>
</evidence>
<feature type="chain" id="PRO_5043494436" description="Peptidase S8/S53 domain-containing protein" evidence="9">
    <location>
        <begin position="29"/>
        <end position="1138"/>
    </location>
</feature>
<dbReference type="InterPro" id="IPR036852">
    <property type="entry name" value="Peptidase_S8/S53_dom_sf"/>
</dbReference>
<dbReference type="CDD" id="cd04077">
    <property type="entry name" value="Peptidases_S8_PCSK9_ProteinaseK_like"/>
    <property type="match status" value="1"/>
</dbReference>
<evidence type="ECO:0000256" key="9">
    <source>
        <dbReference type="SAM" id="SignalP"/>
    </source>
</evidence>
<feature type="compositionally biased region" description="Pro residues" evidence="7">
    <location>
        <begin position="823"/>
        <end position="839"/>
    </location>
</feature>
<comment type="similarity">
    <text evidence="1 5 6">Belongs to the peptidase S8 family.</text>
</comment>
<dbReference type="EMBL" id="CAUYUE010000007">
    <property type="protein sequence ID" value="CAK0782475.1"/>
    <property type="molecule type" value="Genomic_DNA"/>
</dbReference>
<feature type="region of interest" description="Disordered" evidence="7">
    <location>
        <begin position="70"/>
        <end position="89"/>
    </location>
</feature>
<comment type="caution">
    <text evidence="11">The sequence shown here is derived from an EMBL/GenBank/DDBJ whole genome shotgun (WGS) entry which is preliminary data.</text>
</comment>
<evidence type="ECO:0000256" key="8">
    <source>
        <dbReference type="SAM" id="Phobius"/>
    </source>
</evidence>
<evidence type="ECO:0000256" key="4">
    <source>
        <dbReference type="ARBA" id="ARBA00022825"/>
    </source>
</evidence>
<feature type="transmembrane region" description="Helical" evidence="8">
    <location>
        <begin position="1031"/>
        <end position="1051"/>
    </location>
</feature>
<dbReference type="AlphaFoldDB" id="A0AAV1I6V6"/>
<keyword evidence="8" id="KW-1133">Transmembrane helix</keyword>
<dbReference type="PROSITE" id="PS00136">
    <property type="entry name" value="SUBTILASE_ASP"/>
    <property type="match status" value="1"/>
</dbReference>